<sequence>MGYTPDQIDRMSLWEFSACQSAWMKANGPEQEPEAPSLAEHQAMVNKMTVKV</sequence>
<protein>
    <submittedName>
        <fullName evidence="1">Uncharacterized protein</fullName>
    </submittedName>
</protein>
<accession>A0A8J6U3F4</accession>
<evidence type="ECO:0000313" key="1">
    <source>
        <dbReference type="EMBL" id="MBD0416503.1"/>
    </source>
</evidence>
<dbReference type="Proteomes" id="UP000643405">
    <property type="component" value="Unassembled WGS sequence"/>
</dbReference>
<dbReference type="EMBL" id="JACVVX010000006">
    <property type="protein sequence ID" value="MBD0416503.1"/>
    <property type="molecule type" value="Genomic_DNA"/>
</dbReference>
<keyword evidence="2" id="KW-1185">Reference proteome</keyword>
<reference evidence="1" key="1">
    <citation type="submission" date="2020-09" db="EMBL/GenBank/DDBJ databases">
        <title>Genome seq and assembly of Tianweitania sp.</title>
        <authorList>
            <person name="Chhetri G."/>
        </authorList>
    </citation>
    <scope>NUCLEOTIDE SEQUENCE</scope>
    <source>
        <strain evidence="1">Rool2</strain>
    </source>
</reference>
<proteinExistence type="predicted"/>
<comment type="caution">
    <text evidence="1">The sequence shown here is derived from an EMBL/GenBank/DDBJ whole genome shotgun (WGS) entry which is preliminary data.</text>
</comment>
<dbReference type="AlphaFoldDB" id="A0A8J6U3F4"/>
<evidence type="ECO:0000313" key="2">
    <source>
        <dbReference type="Proteomes" id="UP000643405"/>
    </source>
</evidence>
<gene>
    <name evidence="1" type="ORF">ICI42_17755</name>
</gene>
<organism evidence="1 2">
    <name type="scientific">Oryzicola mucosus</name>
    <dbReference type="NCBI Taxonomy" id="2767425"/>
    <lineage>
        <taxon>Bacteria</taxon>
        <taxon>Pseudomonadati</taxon>
        <taxon>Pseudomonadota</taxon>
        <taxon>Alphaproteobacteria</taxon>
        <taxon>Hyphomicrobiales</taxon>
        <taxon>Phyllobacteriaceae</taxon>
        <taxon>Oryzicola</taxon>
    </lineage>
</organism>
<name>A0A8J6U3F4_9HYPH</name>
<dbReference type="RefSeq" id="WP_188165949.1">
    <property type="nucleotide sequence ID" value="NZ_JACVVX010000006.1"/>
</dbReference>